<name>A0A0A9FPV8_ARUDO</name>
<organism evidence="1">
    <name type="scientific">Arundo donax</name>
    <name type="common">Giant reed</name>
    <name type="synonym">Donax arundinaceus</name>
    <dbReference type="NCBI Taxonomy" id="35708"/>
    <lineage>
        <taxon>Eukaryota</taxon>
        <taxon>Viridiplantae</taxon>
        <taxon>Streptophyta</taxon>
        <taxon>Embryophyta</taxon>
        <taxon>Tracheophyta</taxon>
        <taxon>Spermatophyta</taxon>
        <taxon>Magnoliopsida</taxon>
        <taxon>Liliopsida</taxon>
        <taxon>Poales</taxon>
        <taxon>Poaceae</taxon>
        <taxon>PACMAD clade</taxon>
        <taxon>Arundinoideae</taxon>
        <taxon>Arundineae</taxon>
        <taxon>Arundo</taxon>
    </lineage>
</organism>
<proteinExistence type="predicted"/>
<reference evidence="1" key="2">
    <citation type="journal article" date="2015" name="Data Brief">
        <title>Shoot transcriptome of the giant reed, Arundo donax.</title>
        <authorList>
            <person name="Barrero R.A."/>
            <person name="Guerrero F.D."/>
            <person name="Moolhuijzen P."/>
            <person name="Goolsby J.A."/>
            <person name="Tidwell J."/>
            <person name="Bellgard S.E."/>
            <person name="Bellgard M.I."/>
        </authorList>
    </citation>
    <scope>NUCLEOTIDE SEQUENCE</scope>
    <source>
        <tissue evidence="1">Shoot tissue taken approximately 20 cm above the soil surface</tissue>
    </source>
</reference>
<evidence type="ECO:0000313" key="1">
    <source>
        <dbReference type="EMBL" id="JAE10333.1"/>
    </source>
</evidence>
<protein>
    <submittedName>
        <fullName evidence="1">Uncharacterized protein</fullName>
    </submittedName>
</protein>
<sequence>MKNWVYHATSRQFQFVSSFTNLAKNFERAKIFKCKLGKRSVHQRMLSVRLQFQKNLVANLKSTLRTLAISINFHLVLGSNKLFFEHLCEQLSFLDGIDDFRIGSFRKMRNSSK</sequence>
<reference evidence="1" key="1">
    <citation type="submission" date="2014-09" db="EMBL/GenBank/DDBJ databases">
        <authorList>
            <person name="Magalhaes I.L.F."/>
            <person name="Oliveira U."/>
            <person name="Santos F.R."/>
            <person name="Vidigal T.H.D.A."/>
            <person name="Brescovit A.D."/>
            <person name="Santos A.J."/>
        </authorList>
    </citation>
    <scope>NUCLEOTIDE SEQUENCE</scope>
    <source>
        <tissue evidence="1">Shoot tissue taken approximately 20 cm above the soil surface</tissue>
    </source>
</reference>
<accession>A0A0A9FPV8</accession>
<dbReference type="EMBL" id="GBRH01187563">
    <property type="protein sequence ID" value="JAE10333.1"/>
    <property type="molecule type" value="Transcribed_RNA"/>
</dbReference>
<dbReference type="AlphaFoldDB" id="A0A0A9FPV8"/>